<dbReference type="GO" id="GO:0032259">
    <property type="term" value="P:methylation"/>
    <property type="evidence" value="ECO:0007669"/>
    <property type="project" value="UniProtKB-KW"/>
</dbReference>
<dbReference type="GO" id="GO:0003723">
    <property type="term" value="F:RNA binding"/>
    <property type="evidence" value="ECO:0007669"/>
    <property type="project" value="InterPro"/>
</dbReference>
<evidence type="ECO:0000256" key="3">
    <source>
        <dbReference type="SAM" id="MobiDB-lite"/>
    </source>
</evidence>
<dbReference type="PANTHER" id="PTHR43191:SF2">
    <property type="entry name" value="RRNA METHYLTRANSFERASE 3, MITOCHONDRIAL"/>
    <property type="match status" value="1"/>
</dbReference>
<dbReference type="OrthoDB" id="270651at2759"/>
<dbReference type="PANTHER" id="PTHR43191">
    <property type="entry name" value="RRNA METHYLTRANSFERASE 3"/>
    <property type="match status" value="1"/>
</dbReference>
<dbReference type="InterPro" id="IPR051259">
    <property type="entry name" value="rRNA_Methyltransferase"/>
</dbReference>
<evidence type="ECO:0000259" key="4">
    <source>
        <dbReference type="Pfam" id="PF00588"/>
    </source>
</evidence>
<dbReference type="InterPro" id="IPR029028">
    <property type="entry name" value="Alpha/beta_knot_MTases"/>
</dbReference>
<gene>
    <name evidence="5" type="ORF">CSUI_000650</name>
</gene>
<feature type="compositionally biased region" description="Basic and acidic residues" evidence="3">
    <location>
        <begin position="156"/>
        <end position="169"/>
    </location>
</feature>
<evidence type="ECO:0000256" key="2">
    <source>
        <dbReference type="ARBA" id="ARBA00022679"/>
    </source>
</evidence>
<name>A0A2C6LD46_9APIC</name>
<dbReference type="VEuPathDB" id="ToxoDB:CSUI_000650"/>
<dbReference type="EMBL" id="MIGC01000257">
    <property type="protein sequence ID" value="PHJ25489.1"/>
    <property type="molecule type" value="Genomic_DNA"/>
</dbReference>
<sequence length="478" mass="51810">MSTISPLLLRARNSPTPVVTGLARHAASLPNSRQLDTHNVALPSSEQSRTPTTTGMGLAFADAAAEHRAHSRTAAESATTDHEHRLQLRLRANGRRCLQLRRVSDPLVRHLFRVAGNPSYRSSTQSVIVSGGSLVKDLRKFFHCKRLITSLGRRNRASERQAGPRRELEAPMQAGRDSFTEKSDDRVSVAPAAEMHYASDRILRKLAGLHSYDGGCVAEMAHPPPAKDLGDIRLLLCLGRPPCCYNEGIQAFPARTARDGGSQADHIVSGLIGTLLRSAAALQWQGVWLLPQCPDVFSPLAIRASQGALFWMPYCRGTWEELLKFSADHKLLVCVPHGRGRSIESIEIAPEESKGICLVIDEDAYRAAGDAVRHGNHVQPKCGPVAASLAAGRPADEDVALALAGSRLPGFFRPDLVVSLPGAGVEDEKHGGMETMAMMHPVSWSTIMMYQLKQVHFPDVASSAFVFSLPNKGSSSGR</sequence>
<feature type="domain" description="tRNA/rRNA methyltransferase SpoU type" evidence="4">
    <location>
        <begin position="272"/>
        <end position="359"/>
    </location>
</feature>
<keyword evidence="6" id="KW-1185">Reference proteome</keyword>
<dbReference type="RefSeq" id="XP_067927135.1">
    <property type="nucleotide sequence ID" value="XM_068060881.1"/>
</dbReference>
<dbReference type="GeneID" id="94424092"/>
<keyword evidence="1 5" id="KW-0489">Methyltransferase</keyword>
<protein>
    <submittedName>
        <fullName evidence="5">Family rna methyltransferase</fullName>
    </submittedName>
</protein>
<proteinExistence type="predicted"/>
<comment type="caution">
    <text evidence="5">The sequence shown here is derived from an EMBL/GenBank/DDBJ whole genome shotgun (WGS) entry which is preliminary data.</text>
</comment>
<accession>A0A2C6LD46</accession>
<keyword evidence="2 5" id="KW-0808">Transferase</keyword>
<reference evidence="5 6" key="1">
    <citation type="journal article" date="2017" name="Int. J. Parasitol.">
        <title>The genome of the protozoan parasite Cystoisospora suis and a reverse vaccinology approach to identify vaccine candidates.</title>
        <authorList>
            <person name="Palmieri N."/>
            <person name="Shrestha A."/>
            <person name="Ruttkowski B."/>
            <person name="Beck T."/>
            <person name="Vogl C."/>
            <person name="Tomley F."/>
            <person name="Blake D.P."/>
            <person name="Joachim A."/>
        </authorList>
    </citation>
    <scope>NUCLEOTIDE SEQUENCE [LARGE SCALE GENOMIC DNA]</scope>
    <source>
        <strain evidence="5 6">Wien I</strain>
    </source>
</reference>
<dbReference type="SUPFAM" id="SSF75217">
    <property type="entry name" value="alpha/beta knot"/>
    <property type="match status" value="1"/>
</dbReference>
<dbReference type="Proteomes" id="UP000221165">
    <property type="component" value="Unassembled WGS sequence"/>
</dbReference>
<dbReference type="AlphaFoldDB" id="A0A2C6LD46"/>
<evidence type="ECO:0000256" key="1">
    <source>
        <dbReference type="ARBA" id="ARBA00022603"/>
    </source>
</evidence>
<dbReference type="GO" id="GO:0006396">
    <property type="term" value="P:RNA processing"/>
    <property type="evidence" value="ECO:0007669"/>
    <property type="project" value="InterPro"/>
</dbReference>
<feature type="region of interest" description="Disordered" evidence="3">
    <location>
        <begin position="153"/>
        <end position="187"/>
    </location>
</feature>
<dbReference type="InterPro" id="IPR029026">
    <property type="entry name" value="tRNA_m1G_MTases_N"/>
</dbReference>
<feature type="compositionally biased region" description="Basic and acidic residues" evidence="3">
    <location>
        <begin position="178"/>
        <end position="187"/>
    </location>
</feature>
<dbReference type="Gene3D" id="3.40.1280.10">
    <property type="match status" value="1"/>
</dbReference>
<dbReference type="GO" id="GO:0008173">
    <property type="term" value="F:RNA methyltransferase activity"/>
    <property type="evidence" value="ECO:0007669"/>
    <property type="project" value="InterPro"/>
</dbReference>
<dbReference type="Pfam" id="PF00588">
    <property type="entry name" value="SpoU_methylase"/>
    <property type="match status" value="1"/>
</dbReference>
<dbReference type="InterPro" id="IPR001537">
    <property type="entry name" value="SpoU_MeTrfase"/>
</dbReference>
<evidence type="ECO:0000313" key="6">
    <source>
        <dbReference type="Proteomes" id="UP000221165"/>
    </source>
</evidence>
<evidence type="ECO:0000313" key="5">
    <source>
        <dbReference type="EMBL" id="PHJ25489.1"/>
    </source>
</evidence>
<organism evidence="5 6">
    <name type="scientific">Cystoisospora suis</name>
    <dbReference type="NCBI Taxonomy" id="483139"/>
    <lineage>
        <taxon>Eukaryota</taxon>
        <taxon>Sar</taxon>
        <taxon>Alveolata</taxon>
        <taxon>Apicomplexa</taxon>
        <taxon>Conoidasida</taxon>
        <taxon>Coccidia</taxon>
        <taxon>Eucoccidiorida</taxon>
        <taxon>Eimeriorina</taxon>
        <taxon>Sarcocystidae</taxon>
        <taxon>Cystoisospora</taxon>
    </lineage>
</organism>